<organism evidence="2 3">
    <name type="scientific">Acidihalobacter ferrooxydans</name>
    <dbReference type="NCBI Taxonomy" id="1765967"/>
    <lineage>
        <taxon>Bacteria</taxon>
        <taxon>Pseudomonadati</taxon>
        <taxon>Pseudomonadota</taxon>
        <taxon>Gammaproteobacteria</taxon>
        <taxon>Chromatiales</taxon>
        <taxon>Ectothiorhodospiraceae</taxon>
        <taxon>Acidihalobacter</taxon>
    </lineage>
</organism>
<dbReference type="SUPFAM" id="SSF53756">
    <property type="entry name" value="UDP-Glycosyltransferase/glycogen phosphorylase"/>
    <property type="match status" value="1"/>
</dbReference>
<dbReference type="EMBL" id="CP019434">
    <property type="protein sequence ID" value="APZ43473.1"/>
    <property type="molecule type" value="Genomic_DNA"/>
</dbReference>
<dbReference type="AlphaFoldDB" id="A0A1P8UI05"/>
<accession>A0A1P8UI05</accession>
<dbReference type="STRING" id="1765967.BW247_10550"/>
<dbReference type="RefSeq" id="WP_076837113.1">
    <property type="nucleotide sequence ID" value="NZ_CP019434.1"/>
</dbReference>
<feature type="region of interest" description="Disordered" evidence="1">
    <location>
        <begin position="1"/>
        <end position="22"/>
    </location>
</feature>
<dbReference type="GO" id="GO:0016757">
    <property type="term" value="F:glycosyltransferase activity"/>
    <property type="evidence" value="ECO:0007669"/>
    <property type="project" value="TreeGrafter"/>
</dbReference>
<reference evidence="2 3" key="1">
    <citation type="submission" date="2017-01" db="EMBL/GenBank/DDBJ databases">
        <title>Draft sequence of Acidihalobacter ferrooxidans strain DSM 14175 (strain V8).</title>
        <authorList>
            <person name="Khaleque H.N."/>
            <person name="Ramsay J.P."/>
            <person name="Murphy R.J.T."/>
            <person name="Kaksonen A.H."/>
            <person name="Boxall N.J."/>
            <person name="Watkin E.L.J."/>
        </authorList>
    </citation>
    <scope>NUCLEOTIDE SEQUENCE [LARGE SCALE GENOMIC DNA]</scope>
    <source>
        <strain evidence="2 3">V8</strain>
    </source>
</reference>
<dbReference type="PANTHER" id="PTHR12526:SF600">
    <property type="entry name" value="GLYCOSYL TRANSFERASE GROUP 1"/>
    <property type="match status" value="1"/>
</dbReference>
<proteinExistence type="predicted"/>
<dbReference type="Gene3D" id="3.40.50.2000">
    <property type="entry name" value="Glycogen Phosphorylase B"/>
    <property type="match status" value="2"/>
</dbReference>
<gene>
    <name evidence="2" type="ORF">BW247_10550</name>
</gene>
<dbReference type="OrthoDB" id="9807209at2"/>
<name>A0A1P8UI05_9GAMM</name>
<evidence type="ECO:0000313" key="3">
    <source>
        <dbReference type="Proteomes" id="UP000243807"/>
    </source>
</evidence>
<evidence type="ECO:0000313" key="2">
    <source>
        <dbReference type="EMBL" id="APZ43473.1"/>
    </source>
</evidence>
<evidence type="ECO:0000256" key="1">
    <source>
        <dbReference type="SAM" id="MobiDB-lite"/>
    </source>
</evidence>
<keyword evidence="3" id="KW-1185">Reference proteome</keyword>
<evidence type="ECO:0008006" key="4">
    <source>
        <dbReference type="Google" id="ProtNLM"/>
    </source>
</evidence>
<sequence>MTMKALVVSASEPPHARGGQHGTQLRTRLYLRALQNLDARIDIAYFVTDPDALDSSVSESVRSGFDAAYWGVEIATRHFIRIDRRSKSFANEYLAGAVVASAQPEYFARASKNVTDRLSEIIRAGEYDVILVRSLAPMLALSKVGIARTRTRIVFDLDDIQHRVKWRENTVAPWYPGKGLKLMQIPALFMAERRCAAVADATVICSPDDQRWLERKGFSRVYAIPNAVRLPAYIEHPAKEPNCLFLGLAHYEPNARAIERLVTRIFPMIKAAIPEARLLVAGESSDLLKGKWTQSTDVEFMGFVPDLDALYAQARLFVCPLSNGGGTRLKIIEAAGYGVPVVTTRIGAEGLDFKEGEAIVIRDEDESLAAACIELLRDASRHERMRIAARRVTEQLYDEAKIIGRMQTLLAPERSTEIR</sequence>
<dbReference type="CDD" id="cd03801">
    <property type="entry name" value="GT4_PimA-like"/>
    <property type="match status" value="1"/>
</dbReference>
<dbReference type="PANTHER" id="PTHR12526">
    <property type="entry name" value="GLYCOSYLTRANSFERASE"/>
    <property type="match status" value="1"/>
</dbReference>
<protein>
    <recommendedName>
        <fullName evidence="4">Glycosyltransferase subfamily 4-like N-terminal domain-containing protein</fullName>
    </recommendedName>
</protein>
<dbReference type="Proteomes" id="UP000243807">
    <property type="component" value="Chromosome"/>
</dbReference>
<dbReference type="KEGG" id="afy:BW247_10550"/>
<dbReference type="Pfam" id="PF13692">
    <property type="entry name" value="Glyco_trans_1_4"/>
    <property type="match status" value="1"/>
</dbReference>